<dbReference type="Proteomes" id="UP001232148">
    <property type="component" value="Unassembled WGS sequence"/>
</dbReference>
<dbReference type="EMBL" id="MU842844">
    <property type="protein sequence ID" value="KAK2031042.1"/>
    <property type="molecule type" value="Genomic_DNA"/>
</dbReference>
<sequence>MPTFKARTLPSCVCIHSSQPPTPSANVSTSCPHITTTDIMVQFLDLPREVRDMIYGQYVFVDGGYVHDFNSNTLKGADNTPIDLAFMLTCKKVAMEMKGLALSSNSIYFSTVYSEDHRGTAGRFGLLIKELSDARGRLVNRIHPDILSVPHDMLERLKEAYPRFAPYLDLLPDRRRLRRHMEGWLETDVGPPGCCGETPSAFRQFQRAVLQDIADNRHRFDAEQLEDFEDGLFKLEIEAMCLPYIEIGRVLDVDPNPWDIPTAYGVEVMISSAGSEVEEQVAREWDHLDQNYGSCDQFIKYRYSAAAVAIRFLAFLSKESRLSLRNIILNEDRVAVGFAESHGLGLIPYCRENLRLRIKRQVSMWRTVFLTTTTNYWGRCHGYPWEDGLRANEISYAVATWIAEALELGPAGMPPGSFTLSLEGDGACSTIFKTVIQRDAAWQTAIDCCLERNLLPRLSWGKRRRDCRNKSYGEEGETWHTRNMWYVLEAFPQAIRDMTTGDSIVTSNFDLGESWDVERLVEENKGWTMQDWKVAWHRNSDFFQPDPPLPRWDRLVHEHVASERSSVVSDSSAD</sequence>
<accession>A0AAD9HN15</accession>
<name>A0AAD9HN15_9PEZI</name>
<organism evidence="1 2">
    <name type="scientific">Colletotrichum zoysiae</name>
    <dbReference type="NCBI Taxonomy" id="1216348"/>
    <lineage>
        <taxon>Eukaryota</taxon>
        <taxon>Fungi</taxon>
        <taxon>Dikarya</taxon>
        <taxon>Ascomycota</taxon>
        <taxon>Pezizomycotina</taxon>
        <taxon>Sordariomycetes</taxon>
        <taxon>Hypocreomycetidae</taxon>
        <taxon>Glomerellales</taxon>
        <taxon>Glomerellaceae</taxon>
        <taxon>Colletotrichum</taxon>
        <taxon>Colletotrichum graminicola species complex</taxon>
    </lineage>
</organism>
<reference evidence="1" key="1">
    <citation type="submission" date="2021-06" db="EMBL/GenBank/DDBJ databases">
        <title>Comparative genomics, transcriptomics and evolutionary studies reveal genomic signatures of adaptation to plant cell wall in hemibiotrophic fungi.</title>
        <authorList>
            <consortium name="DOE Joint Genome Institute"/>
            <person name="Baroncelli R."/>
            <person name="Diaz J.F."/>
            <person name="Benocci T."/>
            <person name="Peng M."/>
            <person name="Battaglia E."/>
            <person name="Haridas S."/>
            <person name="Andreopoulos W."/>
            <person name="Labutti K."/>
            <person name="Pangilinan J."/>
            <person name="Floch G.L."/>
            <person name="Makela M.R."/>
            <person name="Henrissat B."/>
            <person name="Grigoriev I.V."/>
            <person name="Crouch J.A."/>
            <person name="De Vries R.P."/>
            <person name="Sukno S.A."/>
            <person name="Thon M.R."/>
        </authorList>
    </citation>
    <scope>NUCLEOTIDE SEQUENCE</scope>
    <source>
        <strain evidence="1">MAFF235873</strain>
    </source>
</reference>
<evidence type="ECO:0000313" key="2">
    <source>
        <dbReference type="Proteomes" id="UP001232148"/>
    </source>
</evidence>
<gene>
    <name evidence="1" type="ORF">LX32DRAFT_637549</name>
</gene>
<dbReference type="AlphaFoldDB" id="A0AAD9HN15"/>
<comment type="caution">
    <text evidence="1">The sequence shown here is derived from an EMBL/GenBank/DDBJ whole genome shotgun (WGS) entry which is preliminary data.</text>
</comment>
<keyword evidence="2" id="KW-1185">Reference proteome</keyword>
<protein>
    <submittedName>
        <fullName evidence="1">Uncharacterized protein</fullName>
    </submittedName>
</protein>
<dbReference type="PROSITE" id="PS51257">
    <property type="entry name" value="PROKAR_LIPOPROTEIN"/>
    <property type="match status" value="1"/>
</dbReference>
<evidence type="ECO:0000313" key="1">
    <source>
        <dbReference type="EMBL" id="KAK2031042.1"/>
    </source>
</evidence>
<proteinExistence type="predicted"/>